<sequence>MNFMTQFSLNDIRPVDETGLSEKELSIKKEKDEIAKLLDRQENGFIIEKMVEEFGMSYLEATTAFLEENSIPETQFAKFIPSGIIEKIQSEAIDENLLRPSVVRCEKTNTLDFLL</sequence>
<accession>A0A6H0XA76</accession>
<dbReference type="EMBL" id="MT179807">
    <property type="protein sequence ID" value="QIW91321.1"/>
    <property type="molecule type" value="Genomic_DNA"/>
</dbReference>
<evidence type="ECO:0000256" key="1">
    <source>
        <dbReference type="HAMAP-Rule" id="MF_04165"/>
    </source>
</evidence>
<dbReference type="InterPro" id="IPR042071">
    <property type="entry name" value="Trans_coact_sf"/>
</dbReference>
<dbReference type="KEGG" id="vg:65059682"/>
<dbReference type="Gene3D" id="1.10.10.2850">
    <property type="entry name" value="Phage late-transcription coactivator-like"/>
    <property type="match status" value="1"/>
</dbReference>
<dbReference type="InterPro" id="IPR046384">
    <property type="entry name" value="LTACT_myovirus"/>
</dbReference>
<comment type="domain">
    <text evidence="1">The C-terminus is involved in transcriptional enhancement.</text>
</comment>
<name>A0A6H0XA76_9CAUD</name>
<dbReference type="GeneID" id="65059682"/>
<dbReference type="RefSeq" id="YP_010071011.1">
    <property type="nucleotide sequence ID" value="NC_054921.1"/>
</dbReference>
<proteinExistence type="inferred from homology"/>
<dbReference type="Pfam" id="PF16805">
    <property type="entry name" value="Trans_coact"/>
    <property type="match status" value="1"/>
</dbReference>
<comment type="similarity">
    <text evidence="1">Belongs to the Tevenvirinae late transcription coactivator family.</text>
</comment>
<keyword evidence="3" id="KW-1185">Reference proteome</keyword>
<protein>
    <recommendedName>
        <fullName evidence="1">Late transcription coactivator</fullName>
    </recommendedName>
    <alternativeName>
        <fullName evidence="1">RNA polymerase-associated protein Gp33</fullName>
    </alternativeName>
</protein>
<comment type="subunit">
    <text evidence="1">Interacts with the beta subunit of host RNAP RpoB (via flap domain). Part of the transcription activation complex containing host RNAP, the viral RNA polymerase sigma-like factor, the coactivator gp33, and the sliding clamp.</text>
</comment>
<feature type="region of interest" description="Interaction with host RNAP" evidence="1">
    <location>
        <begin position="65"/>
        <end position="95"/>
    </location>
</feature>
<reference evidence="2 3" key="1">
    <citation type="submission" date="2020-03" db="EMBL/GenBank/DDBJ databases">
        <authorList>
            <person name="Wu Y."/>
            <person name="Qu Y."/>
        </authorList>
    </citation>
    <scope>NUCLEOTIDE SEQUENCE [LARGE SCALE GENOMIC DNA]</scope>
</reference>
<comment type="function">
    <text evidence="1">Activates transcription at late promoters when the sliding clamp is present. Binds to both the host RNA polymerase (RNAP) and the upstream dsDNA.</text>
</comment>
<evidence type="ECO:0000313" key="2">
    <source>
        <dbReference type="EMBL" id="QIW91321.1"/>
    </source>
</evidence>
<dbReference type="GO" id="GO:0019086">
    <property type="term" value="P:late viral transcription"/>
    <property type="evidence" value="ECO:0007669"/>
    <property type="project" value="UniProtKB-UniRule"/>
</dbReference>
<dbReference type="Proteomes" id="UP000502327">
    <property type="component" value="Segment"/>
</dbReference>
<dbReference type="InterPro" id="IPR031836">
    <property type="entry name" value="Trans_coact"/>
</dbReference>
<organism evidence="2 3">
    <name type="scientific">Escherichia phage vB_EcoM_IME537</name>
    <dbReference type="NCBI Taxonomy" id="2724310"/>
    <lineage>
        <taxon>Viruses</taxon>
        <taxon>Duplodnaviria</taxon>
        <taxon>Heunggongvirae</taxon>
        <taxon>Uroviricota</taxon>
        <taxon>Caudoviricetes</taxon>
        <taxon>Pantevenvirales</taxon>
        <taxon>Straboviridae</taxon>
        <taxon>Tevenvirinae</taxon>
        <taxon>Tequatrovirus</taxon>
        <taxon>Tequatrovirus ime537</taxon>
    </lineage>
</organism>
<dbReference type="GO" id="GO:0140537">
    <property type="term" value="F:transcription regulator activator activity"/>
    <property type="evidence" value="ECO:0007669"/>
    <property type="project" value="UniProtKB-UniRule"/>
</dbReference>
<evidence type="ECO:0000313" key="3">
    <source>
        <dbReference type="Proteomes" id="UP000502327"/>
    </source>
</evidence>
<feature type="region of interest" description="Involved in transcriptional enhancement" evidence="1">
    <location>
        <begin position="109"/>
        <end position="115"/>
    </location>
</feature>
<dbReference type="HAMAP" id="MF_04165">
    <property type="entry name" value="T4_TRANSCR_COACT"/>
    <property type="match status" value="1"/>
</dbReference>